<protein>
    <submittedName>
        <fullName evidence="4">Uncharacterized protein LOC111455277</fullName>
    </submittedName>
</protein>
<sequence>MIVLIQELPQLHSTSAKREGFGYSSLRSIPHQWNFKFNSKASWKCFCNKNETVHEASQGFSALPRDAPWDNATAWSTMALYIFSLHIPLSFGSLSFVSQLMRIPVLDPQTKALSRLGIQTVEFIVTLLLLKVTAKPNYRFRNFFRAHNLGGKRNWLFASAFGFGFLVSLVFLTSILAETVIGPKAVNSPVLKEILDSSNISRAACFIAYCVVTPFLEETVYRGFLLASISTEMQWQQAVLVSSAVFSAAHLSGENSLQLFIIGCVLGCSYCWTGNLRSSILIHSLYNAMTLLLTYLS</sequence>
<feature type="transmembrane region" description="Helical" evidence="1">
    <location>
        <begin position="78"/>
        <end position="96"/>
    </location>
</feature>
<gene>
    <name evidence="4" type="primary">LOC111455277</name>
</gene>
<feature type="transmembrane region" description="Helical" evidence="1">
    <location>
        <begin position="155"/>
        <end position="177"/>
    </location>
</feature>
<keyword evidence="3" id="KW-1185">Reference proteome</keyword>
<proteinExistence type="predicted"/>
<dbReference type="InterPro" id="IPR003675">
    <property type="entry name" value="Rce1/LyrA-like_dom"/>
</dbReference>
<dbReference type="AlphaFoldDB" id="A0A6J1GKT7"/>
<reference evidence="4" key="1">
    <citation type="submission" date="2025-08" db="UniProtKB">
        <authorList>
            <consortium name="RefSeq"/>
        </authorList>
    </citation>
    <scope>IDENTIFICATION</scope>
    <source>
        <tissue evidence="4">Young leaves</tissue>
    </source>
</reference>
<feature type="transmembrane region" description="Helical" evidence="1">
    <location>
        <begin position="116"/>
        <end position="134"/>
    </location>
</feature>
<evidence type="ECO:0000313" key="3">
    <source>
        <dbReference type="Proteomes" id="UP000504609"/>
    </source>
</evidence>
<feature type="domain" description="CAAX prenyl protease 2/Lysostaphin resistance protein A-like" evidence="2">
    <location>
        <begin position="203"/>
        <end position="289"/>
    </location>
</feature>
<name>A0A6J1GKT7_CUCMO</name>
<keyword evidence="1" id="KW-0812">Transmembrane</keyword>
<dbReference type="PANTHER" id="PTHR43592:SF4">
    <property type="entry name" value="CAAX AMINO TERMINAL PROTEASE FAMILY PROTEIN"/>
    <property type="match status" value="1"/>
</dbReference>
<dbReference type="Proteomes" id="UP000504609">
    <property type="component" value="Unplaced"/>
</dbReference>
<dbReference type="Pfam" id="PF02517">
    <property type="entry name" value="Rce1-like"/>
    <property type="match status" value="1"/>
</dbReference>
<dbReference type="RefSeq" id="XP_022952646.1">
    <property type="nucleotide sequence ID" value="XM_023096878.1"/>
</dbReference>
<evidence type="ECO:0000313" key="4">
    <source>
        <dbReference type="RefSeq" id="XP_022952646.1"/>
    </source>
</evidence>
<dbReference type="KEGG" id="cmos:111455277"/>
<accession>A0A6J1GKT7</accession>
<keyword evidence="1" id="KW-1133">Transmembrane helix</keyword>
<dbReference type="GO" id="GO:0004175">
    <property type="term" value="F:endopeptidase activity"/>
    <property type="evidence" value="ECO:0007669"/>
    <property type="project" value="UniProtKB-ARBA"/>
</dbReference>
<evidence type="ECO:0000259" key="2">
    <source>
        <dbReference type="Pfam" id="PF02517"/>
    </source>
</evidence>
<evidence type="ECO:0000256" key="1">
    <source>
        <dbReference type="SAM" id="Phobius"/>
    </source>
</evidence>
<organism evidence="3 4">
    <name type="scientific">Cucurbita moschata</name>
    <name type="common">Winter crookneck squash</name>
    <name type="synonym">Cucurbita pepo var. moschata</name>
    <dbReference type="NCBI Taxonomy" id="3662"/>
    <lineage>
        <taxon>Eukaryota</taxon>
        <taxon>Viridiplantae</taxon>
        <taxon>Streptophyta</taxon>
        <taxon>Embryophyta</taxon>
        <taxon>Tracheophyta</taxon>
        <taxon>Spermatophyta</taxon>
        <taxon>Magnoliopsida</taxon>
        <taxon>eudicotyledons</taxon>
        <taxon>Gunneridae</taxon>
        <taxon>Pentapetalae</taxon>
        <taxon>rosids</taxon>
        <taxon>fabids</taxon>
        <taxon>Cucurbitales</taxon>
        <taxon>Cucurbitaceae</taxon>
        <taxon>Cucurbiteae</taxon>
        <taxon>Cucurbita</taxon>
    </lineage>
</organism>
<dbReference type="GO" id="GO:0080120">
    <property type="term" value="P:CAAX-box protein maturation"/>
    <property type="evidence" value="ECO:0007669"/>
    <property type="project" value="UniProtKB-ARBA"/>
</dbReference>
<keyword evidence="1" id="KW-0472">Membrane</keyword>
<dbReference type="GeneID" id="111455277"/>
<dbReference type="PANTHER" id="PTHR43592">
    <property type="entry name" value="CAAX AMINO TERMINAL PROTEASE"/>
    <property type="match status" value="1"/>
</dbReference>